<dbReference type="Proteomes" id="UP000297706">
    <property type="component" value="Unassembled WGS sequence"/>
</dbReference>
<proteinExistence type="predicted"/>
<accession>A0A4Y9VSY7</accession>
<dbReference type="InterPro" id="IPR043128">
    <property type="entry name" value="Rev_trsase/Diguanyl_cyclase"/>
</dbReference>
<dbReference type="Gene3D" id="3.40.190.10">
    <property type="entry name" value="Periplasmic binding protein-like II"/>
    <property type="match status" value="2"/>
</dbReference>
<dbReference type="FunFam" id="3.30.70.270:FF:000001">
    <property type="entry name" value="Diguanylate cyclase domain protein"/>
    <property type="match status" value="1"/>
</dbReference>
<dbReference type="GO" id="GO:0052621">
    <property type="term" value="F:diguanylate cyclase activity"/>
    <property type="evidence" value="ECO:0007669"/>
    <property type="project" value="UniProtKB-EC"/>
</dbReference>
<dbReference type="GO" id="GO:1902201">
    <property type="term" value="P:negative regulation of bacterial-type flagellum-dependent cell motility"/>
    <property type="evidence" value="ECO:0007669"/>
    <property type="project" value="TreeGrafter"/>
</dbReference>
<dbReference type="CDD" id="cd00130">
    <property type="entry name" value="PAS"/>
    <property type="match status" value="1"/>
</dbReference>
<evidence type="ECO:0000313" key="7">
    <source>
        <dbReference type="EMBL" id="TFW72511.1"/>
    </source>
</evidence>
<feature type="domain" description="GGDEF" evidence="6">
    <location>
        <begin position="489"/>
        <end position="621"/>
    </location>
</feature>
<dbReference type="PANTHER" id="PTHR45138">
    <property type="entry name" value="REGULATORY COMPONENTS OF SENSORY TRANSDUCTION SYSTEM"/>
    <property type="match status" value="1"/>
</dbReference>
<dbReference type="SMART" id="SM00062">
    <property type="entry name" value="PBPb"/>
    <property type="match status" value="1"/>
</dbReference>
<evidence type="ECO:0000313" key="8">
    <source>
        <dbReference type="Proteomes" id="UP000297706"/>
    </source>
</evidence>
<dbReference type="GO" id="GO:0005886">
    <property type="term" value="C:plasma membrane"/>
    <property type="evidence" value="ECO:0007669"/>
    <property type="project" value="TreeGrafter"/>
</dbReference>
<dbReference type="Pfam" id="PF00990">
    <property type="entry name" value="GGDEF"/>
    <property type="match status" value="1"/>
</dbReference>
<feature type="transmembrane region" description="Helical" evidence="3">
    <location>
        <begin position="295"/>
        <end position="313"/>
    </location>
</feature>
<dbReference type="InterPro" id="IPR035965">
    <property type="entry name" value="PAS-like_dom_sf"/>
</dbReference>
<dbReference type="Pfam" id="PF00497">
    <property type="entry name" value="SBP_bac_3"/>
    <property type="match status" value="1"/>
</dbReference>
<dbReference type="GO" id="GO:0043709">
    <property type="term" value="P:cell adhesion involved in single-species biofilm formation"/>
    <property type="evidence" value="ECO:0007669"/>
    <property type="project" value="TreeGrafter"/>
</dbReference>
<evidence type="ECO:0000256" key="3">
    <source>
        <dbReference type="SAM" id="Phobius"/>
    </source>
</evidence>
<evidence type="ECO:0000259" key="4">
    <source>
        <dbReference type="PROSITE" id="PS50112"/>
    </source>
</evidence>
<evidence type="ECO:0000256" key="1">
    <source>
        <dbReference type="ARBA" id="ARBA00012528"/>
    </source>
</evidence>
<comment type="catalytic activity">
    <reaction evidence="2">
        <text>2 GTP = 3',3'-c-di-GMP + 2 diphosphate</text>
        <dbReference type="Rhea" id="RHEA:24898"/>
        <dbReference type="ChEBI" id="CHEBI:33019"/>
        <dbReference type="ChEBI" id="CHEBI:37565"/>
        <dbReference type="ChEBI" id="CHEBI:58805"/>
        <dbReference type="EC" id="2.7.7.65"/>
    </reaction>
</comment>
<feature type="domain" description="PAC" evidence="5">
    <location>
        <begin position="404"/>
        <end position="457"/>
    </location>
</feature>
<dbReference type="InterPro" id="IPR001638">
    <property type="entry name" value="Solute-binding_3/MltF_N"/>
</dbReference>
<dbReference type="SMART" id="SM00086">
    <property type="entry name" value="PAC"/>
    <property type="match status" value="1"/>
</dbReference>
<feature type="domain" description="PAS" evidence="4">
    <location>
        <begin position="360"/>
        <end position="400"/>
    </location>
</feature>
<evidence type="ECO:0000259" key="5">
    <source>
        <dbReference type="PROSITE" id="PS50113"/>
    </source>
</evidence>
<dbReference type="PROSITE" id="PS50112">
    <property type="entry name" value="PAS"/>
    <property type="match status" value="1"/>
</dbReference>
<dbReference type="CDD" id="cd01949">
    <property type="entry name" value="GGDEF"/>
    <property type="match status" value="1"/>
</dbReference>
<dbReference type="SMART" id="SM00091">
    <property type="entry name" value="PAS"/>
    <property type="match status" value="1"/>
</dbReference>
<dbReference type="InterPro" id="IPR013655">
    <property type="entry name" value="PAS_fold_3"/>
</dbReference>
<dbReference type="SUPFAM" id="SSF55073">
    <property type="entry name" value="Nucleotide cyclase"/>
    <property type="match status" value="1"/>
</dbReference>
<dbReference type="InterPro" id="IPR050469">
    <property type="entry name" value="Diguanylate_Cyclase"/>
</dbReference>
<comment type="caution">
    <text evidence="7">The sequence shown here is derived from an EMBL/GenBank/DDBJ whole genome shotgun (WGS) entry which is preliminary data.</text>
</comment>
<dbReference type="SUPFAM" id="SSF55785">
    <property type="entry name" value="PYP-like sensor domain (PAS domain)"/>
    <property type="match status" value="1"/>
</dbReference>
<dbReference type="SMART" id="SM00267">
    <property type="entry name" value="GGDEF"/>
    <property type="match status" value="1"/>
</dbReference>
<evidence type="ECO:0000259" key="6">
    <source>
        <dbReference type="PROSITE" id="PS50887"/>
    </source>
</evidence>
<keyword evidence="3" id="KW-1133">Transmembrane helix</keyword>
<dbReference type="NCBIfam" id="TIGR00229">
    <property type="entry name" value="sensory_box"/>
    <property type="match status" value="1"/>
</dbReference>
<dbReference type="EMBL" id="PQVH01000005">
    <property type="protein sequence ID" value="TFW72511.1"/>
    <property type="molecule type" value="Genomic_DNA"/>
</dbReference>
<dbReference type="InterPro" id="IPR001610">
    <property type="entry name" value="PAC"/>
</dbReference>
<keyword evidence="3" id="KW-0472">Membrane</keyword>
<dbReference type="Pfam" id="PF08447">
    <property type="entry name" value="PAS_3"/>
    <property type="match status" value="1"/>
</dbReference>
<dbReference type="Gene3D" id="3.30.450.20">
    <property type="entry name" value="PAS domain"/>
    <property type="match status" value="1"/>
</dbReference>
<dbReference type="InterPro" id="IPR029787">
    <property type="entry name" value="Nucleotide_cyclase"/>
</dbReference>
<dbReference type="InterPro" id="IPR000700">
    <property type="entry name" value="PAS-assoc_C"/>
</dbReference>
<dbReference type="OrthoDB" id="9813903at2"/>
<dbReference type="EC" id="2.7.7.65" evidence="1"/>
<dbReference type="PROSITE" id="PS50113">
    <property type="entry name" value="PAC"/>
    <property type="match status" value="1"/>
</dbReference>
<gene>
    <name evidence="7" type="ORF">C3Y98_02565</name>
</gene>
<name>A0A4Y9VSY7_9PROT</name>
<dbReference type="PANTHER" id="PTHR45138:SF9">
    <property type="entry name" value="DIGUANYLATE CYCLASE DGCM-RELATED"/>
    <property type="match status" value="1"/>
</dbReference>
<protein>
    <recommendedName>
        <fullName evidence="1">diguanylate cyclase</fullName>
        <ecNumber evidence="1">2.7.7.65</ecNumber>
    </recommendedName>
</protein>
<reference evidence="7 8" key="1">
    <citation type="submission" date="2018-02" db="EMBL/GenBank/DDBJ databases">
        <title>A novel lanthanide dependent methylotroph, Methylotenera sp. La3113.</title>
        <authorList>
            <person name="Lv H."/>
            <person name="Tani A."/>
        </authorList>
    </citation>
    <scope>NUCLEOTIDE SEQUENCE [LARGE SCALE GENOMIC DNA]</scope>
    <source>
        <strain evidence="7 8">La3113</strain>
    </source>
</reference>
<dbReference type="AlphaFoldDB" id="A0A4Y9VSY7"/>
<keyword evidence="3" id="KW-0812">Transmembrane</keyword>
<sequence>MKVAKVNGSVKNLSLQICTCISLALMLSLIGAKIVYALSPDSQTSAQVQKTPQQKQIQTNTLIVGSEQDFPPFATGMTDETAGGFTVELWKAVATEAGLNYHIRVLPFTELLQEFKTGKIDVLINLNITDEAQAYADFSVPHAIFKGGIFVRKNESSVNSESDLNGKSIIMIKDDVETSYARSRGWDKQLVLVNNAEEGMRLLASGKHDAMLVNKVVGLQSLASNGITNIKALKVNAGFTQKFAFAVHDGESDLLSKINEAFAITKANKTYDSIYEKWFGIYTEKEIGLRDLLKYIIPIVLLFTSVLAYSLFLRRTERKQTELLLRSRQQQLNYVLEASGLGFWDWHIPSGEVERNHIWAEMLGYTYEEIKQTINQWSDFVHPDDVPIAWKSINDAIEGRTSVHELVYRMRTKRGDYKWILDRAKVVERDAEGKAVRMIGSHRDYTERKNLELELTRQAHLDYLTGLSNRRHFMEQAEIELSRAIRYNTQLSVLMLDIDFFKNVNDTYGHQVGDAVLQALSKVCQETLRQVDIAGRIGGEEFAILLPEAEVKEALEVAERLRETVAKTKVDIPVGLPIQFTVSIGVAAVNNKNVNIDTLLNQADKALYKAKETGRNKVCVD</sequence>
<dbReference type="PROSITE" id="PS50887">
    <property type="entry name" value="GGDEF"/>
    <property type="match status" value="1"/>
</dbReference>
<dbReference type="RefSeq" id="WP_135276564.1">
    <property type="nucleotide sequence ID" value="NZ_PQVH01000005.1"/>
</dbReference>
<dbReference type="InterPro" id="IPR000160">
    <property type="entry name" value="GGDEF_dom"/>
</dbReference>
<keyword evidence="8" id="KW-1185">Reference proteome</keyword>
<evidence type="ECO:0000256" key="2">
    <source>
        <dbReference type="ARBA" id="ARBA00034247"/>
    </source>
</evidence>
<dbReference type="InterPro" id="IPR000014">
    <property type="entry name" value="PAS"/>
</dbReference>
<dbReference type="Gene3D" id="3.30.70.270">
    <property type="match status" value="1"/>
</dbReference>
<dbReference type="SUPFAM" id="SSF53850">
    <property type="entry name" value="Periplasmic binding protein-like II"/>
    <property type="match status" value="1"/>
</dbReference>
<organism evidence="7 8">
    <name type="scientific">Methylotenera oryzisoli</name>
    <dbReference type="NCBI Taxonomy" id="2080758"/>
    <lineage>
        <taxon>Bacteria</taxon>
        <taxon>Pseudomonadati</taxon>
        <taxon>Pseudomonadota</taxon>
        <taxon>Betaproteobacteria</taxon>
        <taxon>Nitrosomonadales</taxon>
        <taxon>Methylophilaceae</taxon>
        <taxon>Methylotenera</taxon>
    </lineage>
</organism>
<dbReference type="CDD" id="cd13704">
    <property type="entry name" value="PBP2_HisK"/>
    <property type="match status" value="1"/>
</dbReference>
<dbReference type="NCBIfam" id="TIGR00254">
    <property type="entry name" value="GGDEF"/>
    <property type="match status" value="1"/>
</dbReference>